<dbReference type="PROSITE" id="PS51406">
    <property type="entry name" value="FIBRINOGEN_C_2"/>
    <property type="match status" value="1"/>
</dbReference>
<dbReference type="InterPro" id="IPR020837">
    <property type="entry name" value="Fibrinogen_CS"/>
</dbReference>
<name>A0A3S1B7X4_ELYCH</name>
<dbReference type="Pfam" id="PF00147">
    <property type="entry name" value="Fibrinogen_C"/>
    <property type="match status" value="1"/>
</dbReference>
<evidence type="ECO:0000313" key="3">
    <source>
        <dbReference type="EMBL" id="RUS74171.1"/>
    </source>
</evidence>
<dbReference type="GO" id="GO:0005615">
    <property type="term" value="C:extracellular space"/>
    <property type="evidence" value="ECO:0007669"/>
    <property type="project" value="TreeGrafter"/>
</dbReference>
<dbReference type="PANTHER" id="PTHR19143:SF458">
    <property type="entry name" value="FIBRINOGEN C-TERMINAL DOMAIN-CONTAINING PROTEIN-RELATED"/>
    <property type="match status" value="1"/>
</dbReference>
<proteinExistence type="predicted"/>
<accession>A0A3S1B7X4</accession>
<reference evidence="3 4" key="1">
    <citation type="submission" date="2019-01" db="EMBL/GenBank/DDBJ databases">
        <title>A draft genome assembly of the solar-powered sea slug Elysia chlorotica.</title>
        <authorList>
            <person name="Cai H."/>
            <person name="Li Q."/>
            <person name="Fang X."/>
            <person name="Li J."/>
            <person name="Curtis N.E."/>
            <person name="Altenburger A."/>
            <person name="Shibata T."/>
            <person name="Feng M."/>
            <person name="Maeda T."/>
            <person name="Schwartz J.A."/>
            <person name="Shigenobu S."/>
            <person name="Lundholm N."/>
            <person name="Nishiyama T."/>
            <person name="Yang H."/>
            <person name="Hasebe M."/>
            <person name="Li S."/>
            <person name="Pierce S.K."/>
            <person name="Wang J."/>
        </authorList>
    </citation>
    <scope>NUCLEOTIDE SEQUENCE [LARGE SCALE GENOMIC DNA]</scope>
    <source>
        <strain evidence="3">EC2010</strain>
        <tissue evidence="3">Whole organism of an adult</tissue>
    </source>
</reference>
<dbReference type="STRING" id="188477.A0A3S1B7X4"/>
<evidence type="ECO:0000259" key="2">
    <source>
        <dbReference type="PROSITE" id="PS51406"/>
    </source>
</evidence>
<feature type="non-terminal residue" evidence="3">
    <location>
        <position position="1"/>
    </location>
</feature>
<dbReference type="PROSITE" id="PS00514">
    <property type="entry name" value="FIBRINOGEN_C_1"/>
    <property type="match status" value="1"/>
</dbReference>
<dbReference type="InterPro" id="IPR050373">
    <property type="entry name" value="Fibrinogen_C-term_domain"/>
</dbReference>
<protein>
    <recommendedName>
        <fullName evidence="2">Fibrinogen C-terminal domain-containing protein</fullName>
    </recommendedName>
</protein>
<evidence type="ECO:0000256" key="1">
    <source>
        <dbReference type="ARBA" id="ARBA00023157"/>
    </source>
</evidence>
<dbReference type="SUPFAM" id="SSF56496">
    <property type="entry name" value="Fibrinogen C-terminal domain-like"/>
    <property type="match status" value="1"/>
</dbReference>
<keyword evidence="4" id="KW-1185">Reference proteome</keyword>
<dbReference type="EMBL" id="RQTK01000858">
    <property type="protein sequence ID" value="RUS74171.1"/>
    <property type="molecule type" value="Genomic_DNA"/>
</dbReference>
<keyword evidence="1" id="KW-1015">Disulfide bond</keyword>
<dbReference type="InterPro" id="IPR014716">
    <property type="entry name" value="Fibrinogen_a/b/g_C_1"/>
</dbReference>
<dbReference type="OrthoDB" id="6145874at2759"/>
<feature type="domain" description="Fibrinogen C-terminal" evidence="2">
    <location>
        <begin position="158"/>
        <end position="370"/>
    </location>
</feature>
<organism evidence="3 4">
    <name type="scientific">Elysia chlorotica</name>
    <name type="common">Eastern emerald elysia</name>
    <name type="synonym">Sea slug</name>
    <dbReference type="NCBI Taxonomy" id="188477"/>
    <lineage>
        <taxon>Eukaryota</taxon>
        <taxon>Metazoa</taxon>
        <taxon>Spiralia</taxon>
        <taxon>Lophotrochozoa</taxon>
        <taxon>Mollusca</taxon>
        <taxon>Gastropoda</taxon>
        <taxon>Heterobranchia</taxon>
        <taxon>Euthyneura</taxon>
        <taxon>Panpulmonata</taxon>
        <taxon>Sacoglossa</taxon>
        <taxon>Placobranchoidea</taxon>
        <taxon>Plakobranchidae</taxon>
        <taxon>Elysia</taxon>
    </lineage>
</organism>
<evidence type="ECO:0000313" key="4">
    <source>
        <dbReference type="Proteomes" id="UP000271974"/>
    </source>
</evidence>
<sequence>TCCSPAARPPRKVLIDQPTALHLSASVSGNVHNSGGRSTVCEAEIRMRDSFITAWLITVLVFASPDSNMSSEAAAANSSDCTQPVYSEIVPIILKLPALLEKMNAKLGVMESQIESLKEGMCKTGTDSKTTTSGNLEYSQLEAAMNSSVLGGRMYSTLEDFFFPNSCMRNSRAPYLFKDKYLAIYRSTIPGVNYPILCDMITDGGGWIVIQRRSTGEIDFFRDWLAYKAGFGNLHNDFWLGNDNIHTITSTGKFELRVDIECNGEFRFASYSKVFLKGEEDKYTLHLGAYSGTAGDALTYHENLPFATYENSDHDDECGVFNKGGWWYNSCPRSNLNGGWGAVDDTGLRWNTCTRRESATFSEMKIRRLEG</sequence>
<dbReference type="PANTHER" id="PTHR19143">
    <property type="entry name" value="FIBRINOGEN/TENASCIN/ANGIOPOEITIN"/>
    <property type="match status" value="1"/>
</dbReference>
<comment type="caution">
    <text evidence="3">The sequence shown here is derived from an EMBL/GenBank/DDBJ whole genome shotgun (WGS) entry which is preliminary data.</text>
</comment>
<dbReference type="InterPro" id="IPR036056">
    <property type="entry name" value="Fibrinogen-like_C"/>
</dbReference>
<dbReference type="Proteomes" id="UP000271974">
    <property type="component" value="Unassembled WGS sequence"/>
</dbReference>
<dbReference type="SMART" id="SM00186">
    <property type="entry name" value="FBG"/>
    <property type="match status" value="1"/>
</dbReference>
<dbReference type="Gene3D" id="3.90.215.10">
    <property type="entry name" value="Gamma Fibrinogen, chain A, domain 1"/>
    <property type="match status" value="1"/>
</dbReference>
<dbReference type="CDD" id="cd00087">
    <property type="entry name" value="FReD"/>
    <property type="match status" value="1"/>
</dbReference>
<dbReference type="InterPro" id="IPR002181">
    <property type="entry name" value="Fibrinogen_a/b/g_C_dom"/>
</dbReference>
<dbReference type="AlphaFoldDB" id="A0A3S1B7X4"/>
<gene>
    <name evidence="3" type="ORF">EGW08_018060</name>
</gene>